<evidence type="ECO:0000313" key="4">
    <source>
        <dbReference type="EMBL" id="COX09646.1"/>
    </source>
</evidence>
<dbReference type="EMBL" id="CFOE01000232">
    <property type="protein sequence ID" value="CFE39605.1"/>
    <property type="molecule type" value="Genomic_DNA"/>
</dbReference>
<dbReference type="Proteomes" id="UP000039021">
    <property type="component" value="Unassembled WGS sequence"/>
</dbReference>
<dbReference type="EMBL" id="CFOH01001052">
    <property type="protein sequence ID" value="CFE77708.1"/>
    <property type="molecule type" value="Genomic_DNA"/>
</dbReference>
<dbReference type="Proteomes" id="UP000048289">
    <property type="component" value="Unassembled WGS sequence"/>
</dbReference>
<dbReference type="AlphaFoldDB" id="A0A654T9B7"/>
<protein>
    <submittedName>
        <fullName evidence="1">Uncharacterized protein</fullName>
    </submittedName>
</protein>
<dbReference type="Proteomes" id="UP000046947">
    <property type="component" value="Unassembled WGS sequence"/>
</dbReference>
<name>A0A654T9B7_MYCTX</name>
<dbReference type="EMBL" id="CSBK01000207">
    <property type="protein sequence ID" value="COX09646.1"/>
    <property type="molecule type" value="Genomic_DNA"/>
</dbReference>
<sequence length="98" mass="10965">MAVSGRTRTGARPSIKIQPIDFDHRRCVLAGLRLDVFDDIVDDRGRRENDRRCGIGEHGNGALVVGTTLGNRKRNRDNSGLQRGNKANDIVEALWRQN</sequence>
<reference evidence="4" key="1">
    <citation type="submission" date="2015-03" db="EMBL/GenBank/DDBJ databases">
        <authorList>
            <consortium name="Pathogen Informatics"/>
            <person name="Murphy D."/>
        </authorList>
    </citation>
    <scope>NUCLEOTIDE SEQUENCE</scope>
    <source>
        <strain evidence="4">N09902308</strain>
    </source>
</reference>
<evidence type="ECO:0000313" key="5">
    <source>
        <dbReference type="Proteomes" id="UP000039021"/>
    </source>
</evidence>
<dbReference type="Proteomes" id="UP000048600">
    <property type="component" value="Unassembled WGS sequence"/>
</dbReference>
<evidence type="ECO:0000313" key="7">
    <source>
        <dbReference type="Proteomes" id="UP000048289"/>
    </source>
</evidence>
<evidence type="ECO:0000313" key="6">
    <source>
        <dbReference type="Proteomes" id="UP000046947"/>
    </source>
</evidence>
<accession>A0A654T9B7</accession>
<dbReference type="EMBL" id="CHKL01000215">
    <property type="protein sequence ID" value="COW28737.1"/>
    <property type="molecule type" value="Genomic_DNA"/>
</dbReference>
<proteinExistence type="predicted"/>
<evidence type="ECO:0000313" key="3">
    <source>
        <dbReference type="EMBL" id="COW28737.1"/>
    </source>
</evidence>
<evidence type="ECO:0000313" key="8">
    <source>
        <dbReference type="Proteomes" id="UP000048600"/>
    </source>
</evidence>
<reference evidence="5 6" key="2">
    <citation type="submission" date="2015-03" db="EMBL/GenBank/DDBJ databases">
        <authorList>
            <consortium name="Pathogen Informatics"/>
        </authorList>
    </citation>
    <scope>NUCLEOTIDE SEQUENCE [LARGE SCALE GENOMIC DNA]</scope>
    <source>
        <strain evidence="1 7">G09901357</strain>
        <strain evidence="2 6">H09601792</strain>
        <strain evidence="5">N09902308</strain>
        <strain evidence="3 8">P00601463</strain>
    </source>
</reference>
<evidence type="ECO:0000313" key="2">
    <source>
        <dbReference type="EMBL" id="CFE77708.1"/>
    </source>
</evidence>
<evidence type="ECO:0000313" key="1">
    <source>
        <dbReference type="EMBL" id="CFE39605.1"/>
    </source>
</evidence>
<gene>
    <name evidence="1" type="ORF">ERS007681_01989</name>
    <name evidence="2" type="ORF">ERS007688_04061</name>
    <name evidence="4" type="ORF">ERS007739_00667</name>
    <name evidence="3" type="ORF">ERS007741_02077</name>
</gene>
<organism evidence="1 7">
    <name type="scientific">Mycobacterium tuberculosis</name>
    <dbReference type="NCBI Taxonomy" id="1773"/>
    <lineage>
        <taxon>Bacteria</taxon>
        <taxon>Bacillati</taxon>
        <taxon>Actinomycetota</taxon>
        <taxon>Actinomycetes</taxon>
        <taxon>Mycobacteriales</taxon>
        <taxon>Mycobacteriaceae</taxon>
        <taxon>Mycobacterium</taxon>
        <taxon>Mycobacterium tuberculosis complex</taxon>
    </lineage>
</organism>